<keyword evidence="2" id="KW-1185">Reference proteome</keyword>
<evidence type="ECO:0000313" key="2">
    <source>
        <dbReference type="Proteomes" id="UP000887581"/>
    </source>
</evidence>
<reference evidence="3" key="1">
    <citation type="submission" date="2022-11" db="UniProtKB">
        <authorList>
            <consortium name="WormBaseParasite"/>
        </authorList>
    </citation>
    <scope>IDENTIFICATION</scope>
</reference>
<keyword evidence="1" id="KW-0812">Transmembrane</keyword>
<dbReference type="WBParaSite" id="sdigi.contig4.g567.t1">
    <property type="protein sequence ID" value="sdigi.contig4.g567.t1"/>
    <property type="gene ID" value="sdigi.contig4.g567"/>
</dbReference>
<proteinExistence type="predicted"/>
<accession>A0A915PTC4</accession>
<name>A0A915PTC4_9BILA</name>
<organism evidence="2 3">
    <name type="scientific">Setaria digitata</name>
    <dbReference type="NCBI Taxonomy" id="48799"/>
    <lineage>
        <taxon>Eukaryota</taxon>
        <taxon>Metazoa</taxon>
        <taxon>Ecdysozoa</taxon>
        <taxon>Nematoda</taxon>
        <taxon>Chromadorea</taxon>
        <taxon>Rhabditida</taxon>
        <taxon>Spirurina</taxon>
        <taxon>Spiruromorpha</taxon>
        <taxon>Filarioidea</taxon>
        <taxon>Setariidae</taxon>
        <taxon>Setaria</taxon>
    </lineage>
</organism>
<feature type="transmembrane region" description="Helical" evidence="1">
    <location>
        <begin position="113"/>
        <end position="135"/>
    </location>
</feature>
<keyword evidence="1" id="KW-0472">Membrane</keyword>
<keyword evidence="1" id="KW-1133">Transmembrane helix</keyword>
<feature type="transmembrane region" description="Helical" evidence="1">
    <location>
        <begin position="155"/>
        <end position="172"/>
    </location>
</feature>
<evidence type="ECO:0000256" key="1">
    <source>
        <dbReference type="SAM" id="Phobius"/>
    </source>
</evidence>
<protein>
    <submittedName>
        <fullName evidence="3">Transmembrane protein</fullName>
    </submittedName>
</protein>
<dbReference type="Proteomes" id="UP000887581">
    <property type="component" value="Unplaced"/>
</dbReference>
<evidence type="ECO:0000313" key="3">
    <source>
        <dbReference type="WBParaSite" id="sdigi.contig4.g567.t1"/>
    </source>
</evidence>
<dbReference type="AlphaFoldDB" id="A0A915PTC4"/>
<sequence>MRSRHKRAPIQGTVRFTTNLSRLPVPRACQHSLSLSVSAAEGRCGVGAECTPSSLLSSLGRGMSLQWLEFSISTVLLYKAATQIQSEEDSGICIPALYALGACVCLFQAPANIIWRLATVIVILLGTSAVAFLLWTVHHLTDVITTESFEQDTDIFLTATAVAMTCGVRLRTAQYTNIFAYLRTALLLVALSIAFLGMAYSAYNDGGPFLCRFISFQ</sequence>
<feature type="transmembrane region" description="Helical" evidence="1">
    <location>
        <begin position="184"/>
        <end position="203"/>
    </location>
</feature>